<feature type="transmembrane region" description="Helical" evidence="1">
    <location>
        <begin position="34"/>
        <end position="54"/>
    </location>
</feature>
<dbReference type="EMBL" id="MU004184">
    <property type="protein sequence ID" value="KAF2499893.1"/>
    <property type="molecule type" value="Genomic_DNA"/>
</dbReference>
<organism evidence="2 3">
    <name type="scientific">Lophium mytilinum</name>
    <dbReference type="NCBI Taxonomy" id="390894"/>
    <lineage>
        <taxon>Eukaryota</taxon>
        <taxon>Fungi</taxon>
        <taxon>Dikarya</taxon>
        <taxon>Ascomycota</taxon>
        <taxon>Pezizomycotina</taxon>
        <taxon>Dothideomycetes</taxon>
        <taxon>Pleosporomycetidae</taxon>
        <taxon>Mytilinidiales</taxon>
        <taxon>Mytilinidiaceae</taxon>
        <taxon>Lophium</taxon>
    </lineage>
</organism>
<reference evidence="2" key="1">
    <citation type="journal article" date="2020" name="Stud. Mycol.">
        <title>101 Dothideomycetes genomes: a test case for predicting lifestyles and emergence of pathogens.</title>
        <authorList>
            <person name="Haridas S."/>
            <person name="Albert R."/>
            <person name="Binder M."/>
            <person name="Bloem J."/>
            <person name="Labutti K."/>
            <person name="Salamov A."/>
            <person name="Andreopoulos B."/>
            <person name="Baker S."/>
            <person name="Barry K."/>
            <person name="Bills G."/>
            <person name="Bluhm B."/>
            <person name="Cannon C."/>
            <person name="Castanera R."/>
            <person name="Culley D."/>
            <person name="Daum C."/>
            <person name="Ezra D."/>
            <person name="Gonzalez J."/>
            <person name="Henrissat B."/>
            <person name="Kuo A."/>
            <person name="Liang C."/>
            <person name="Lipzen A."/>
            <person name="Lutzoni F."/>
            <person name="Magnuson J."/>
            <person name="Mondo S."/>
            <person name="Nolan M."/>
            <person name="Ohm R."/>
            <person name="Pangilinan J."/>
            <person name="Park H.-J."/>
            <person name="Ramirez L."/>
            <person name="Alfaro M."/>
            <person name="Sun H."/>
            <person name="Tritt A."/>
            <person name="Yoshinaga Y."/>
            <person name="Zwiers L.-H."/>
            <person name="Turgeon B."/>
            <person name="Goodwin S."/>
            <person name="Spatafora J."/>
            <person name="Crous P."/>
            <person name="Grigoriev I."/>
        </authorList>
    </citation>
    <scope>NUCLEOTIDE SEQUENCE</scope>
    <source>
        <strain evidence="2">CBS 269.34</strain>
    </source>
</reference>
<name>A0A6A6R825_9PEZI</name>
<dbReference type="Proteomes" id="UP000799750">
    <property type="component" value="Unassembled WGS sequence"/>
</dbReference>
<sequence length="127" mass="14366">MQQRRRASWDWTDIIPEHCNCTSLLEKLSMRPEVAVLVGVMTFLAIVLLALNVWDAFRGDVHAFAASHYDEKDDALEGHDAGDSNEELDINSLSSEIIELDDDNDTFTIQCLPHGAQEREYTQSTIE</sequence>
<evidence type="ECO:0000313" key="3">
    <source>
        <dbReference type="Proteomes" id="UP000799750"/>
    </source>
</evidence>
<accession>A0A6A6R825</accession>
<evidence type="ECO:0000256" key="1">
    <source>
        <dbReference type="SAM" id="Phobius"/>
    </source>
</evidence>
<proteinExistence type="predicted"/>
<dbReference type="OrthoDB" id="10482736at2759"/>
<gene>
    <name evidence="2" type="ORF">BU16DRAFT_536176</name>
</gene>
<keyword evidence="1" id="KW-1133">Transmembrane helix</keyword>
<keyword evidence="1" id="KW-0472">Membrane</keyword>
<keyword evidence="1" id="KW-0812">Transmembrane</keyword>
<protein>
    <submittedName>
        <fullName evidence="2">Uncharacterized protein</fullName>
    </submittedName>
</protein>
<dbReference type="AlphaFoldDB" id="A0A6A6R825"/>
<evidence type="ECO:0000313" key="2">
    <source>
        <dbReference type="EMBL" id="KAF2499893.1"/>
    </source>
</evidence>
<keyword evidence="3" id="KW-1185">Reference proteome</keyword>